<evidence type="ECO:0000313" key="5">
    <source>
        <dbReference type="EMBL" id="KAA8500061.1"/>
    </source>
</evidence>
<feature type="region of interest" description="Disordered" evidence="3">
    <location>
        <begin position="391"/>
        <end position="467"/>
    </location>
</feature>
<comment type="caution">
    <text evidence="5">The sequence shown here is derived from an EMBL/GenBank/DDBJ whole genome shotgun (WGS) entry which is preliminary data.</text>
</comment>
<feature type="region of interest" description="Disordered" evidence="3">
    <location>
        <begin position="698"/>
        <end position="717"/>
    </location>
</feature>
<proteinExistence type="predicted"/>
<organism evidence="5 6">
    <name type="scientific">Porphyridium purpureum</name>
    <name type="common">Red alga</name>
    <name type="synonym">Porphyridium cruentum</name>
    <dbReference type="NCBI Taxonomy" id="35688"/>
    <lineage>
        <taxon>Eukaryota</taxon>
        <taxon>Rhodophyta</taxon>
        <taxon>Bangiophyceae</taxon>
        <taxon>Porphyridiales</taxon>
        <taxon>Porphyridiaceae</taxon>
        <taxon>Porphyridium</taxon>
    </lineage>
</organism>
<feature type="compositionally biased region" description="Polar residues" evidence="3">
    <location>
        <begin position="203"/>
        <end position="212"/>
    </location>
</feature>
<dbReference type="Pfam" id="PF00651">
    <property type="entry name" value="BTB"/>
    <property type="match status" value="1"/>
</dbReference>
<feature type="compositionally biased region" description="Low complexity" evidence="3">
    <location>
        <begin position="80"/>
        <end position="91"/>
    </location>
</feature>
<feature type="compositionally biased region" description="Low complexity" evidence="3">
    <location>
        <begin position="115"/>
        <end position="132"/>
    </location>
</feature>
<feature type="compositionally biased region" description="Low complexity" evidence="3">
    <location>
        <begin position="344"/>
        <end position="353"/>
    </location>
</feature>
<evidence type="ECO:0000256" key="3">
    <source>
        <dbReference type="SAM" id="MobiDB-lite"/>
    </source>
</evidence>
<feature type="compositionally biased region" description="Gly residues" evidence="3">
    <location>
        <begin position="327"/>
        <end position="343"/>
    </location>
</feature>
<dbReference type="Gene3D" id="2.120.10.80">
    <property type="entry name" value="Kelch-type beta propeller"/>
    <property type="match status" value="3"/>
</dbReference>
<dbReference type="PANTHER" id="PTHR46376:SF1">
    <property type="entry name" value="LEUCINE-ZIPPER-LIKE TRANSCRIPTIONAL REGULATOR 1"/>
    <property type="match status" value="1"/>
</dbReference>
<dbReference type="OMA" id="FITSEWR"/>
<dbReference type="PROSITE" id="PS50097">
    <property type="entry name" value="BTB"/>
    <property type="match status" value="1"/>
</dbReference>
<feature type="compositionally biased region" description="Basic and acidic residues" evidence="3">
    <location>
        <begin position="142"/>
        <end position="164"/>
    </location>
</feature>
<dbReference type="CDD" id="cd18186">
    <property type="entry name" value="BTB_POZ_ZBTB_KLHL-like"/>
    <property type="match status" value="1"/>
</dbReference>
<dbReference type="Pfam" id="PF24681">
    <property type="entry name" value="Kelch_KLHDC2_KLHL20_DRC7"/>
    <property type="match status" value="1"/>
</dbReference>
<feature type="compositionally biased region" description="Basic and acidic residues" evidence="3">
    <location>
        <begin position="92"/>
        <end position="104"/>
    </location>
</feature>
<keyword evidence="2" id="KW-0677">Repeat</keyword>
<dbReference type="InterPro" id="IPR051568">
    <property type="entry name" value="LZTR1/Attractin"/>
</dbReference>
<feature type="region of interest" description="Disordered" evidence="3">
    <location>
        <begin position="319"/>
        <end position="376"/>
    </location>
</feature>
<protein>
    <submittedName>
        <fullName evidence="5">ARM repeat protein interacting with ABF2</fullName>
    </submittedName>
</protein>
<dbReference type="CDD" id="cd14733">
    <property type="entry name" value="BACK"/>
    <property type="match status" value="1"/>
</dbReference>
<dbReference type="Proteomes" id="UP000324585">
    <property type="component" value="Unassembled WGS sequence"/>
</dbReference>
<feature type="compositionally biased region" description="Low complexity" evidence="3">
    <location>
        <begin position="706"/>
        <end position="715"/>
    </location>
</feature>
<dbReference type="Gene3D" id="1.25.40.420">
    <property type="match status" value="1"/>
</dbReference>
<feature type="compositionally biased region" description="Low complexity" evidence="3">
    <location>
        <begin position="396"/>
        <end position="405"/>
    </location>
</feature>
<evidence type="ECO:0000313" key="6">
    <source>
        <dbReference type="Proteomes" id="UP000324585"/>
    </source>
</evidence>
<dbReference type="Gene3D" id="3.30.710.10">
    <property type="entry name" value="Potassium Channel Kv1.1, Chain A"/>
    <property type="match status" value="1"/>
</dbReference>
<dbReference type="OrthoDB" id="10251809at2759"/>
<feature type="domain" description="BTB" evidence="4">
    <location>
        <begin position="1095"/>
        <end position="1164"/>
    </location>
</feature>
<evidence type="ECO:0000256" key="1">
    <source>
        <dbReference type="ARBA" id="ARBA00022441"/>
    </source>
</evidence>
<feature type="region of interest" description="Disordered" evidence="3">
    <location>
        <begin position="1"/>
        <end position="248"/>
    </location>
</feature>
<feature type="compositionally biased region" description="Low complexity" evidence="3">
    <location>
        <begin position="7"/>
        <end position="20"/>
    </location>
</feature>
<name>A0A5J4Z7W0_PORPP</name>
<evidence type="ECO:0000256" key="2">
    <source>
        <dbReference type="ARBA" id="ARBA00022737"/>
    </source>
</evidence>
<dbReference type="PANTHER" id="PTHR46376">
    <property type="entry name" value="LEUCINE-ZIPPER-LIKE TRANSCRIPTIONAL REGULATOR 1"/>
    <property type="match status" value="1"/>
</dbReference>
<dbReference type="SMART" id="SM00225">
    <property type="entry name" value="BTB"/>
    <property type="match status" value="1"/>
</dbReference>
<dbReference type="SUPFAM" id="SSF117281">
    <property type="entry name" value="Kelch motif"/>
    <property type="match status" value="2"/>
</dbReference>
<dbReference type="InterPro" id="IPR015915">
    <property type="entry name" value="Kelch-typ_b-propeller"/>
</dbReference>
<keyword evidence="1" id="KW-0880">Kelch repeat</keyword>
<dbReference type="GO" id="GO:0005794">
    <property type="term" value="C:Golgi apparatus"/>
    <property type="evidence" value="ECO:0007669"/>
    <property type="project" value="TreeGrafter"/>
</dbReference>
<feature type="region of interest" description="Disordered" evidence="3">
    <location>
        <begin position="272"/>
        <end position="302"/>
    </location>
</feature>
<dbReference type="SUPFAM" id="SSF54695">
    <property type="entry name" value="POZ domain"/>
    <property type="match status" value="1"/>
</dbReference>
<dbReference type="EMBL" id="VRMN01000001">
    <property type="protein sequence ID" value="KAA8500061.1"/>
    <property type="molecule type" value="Genomic_DNA"/>
</dbReference>
<feature type="compositionally biased region" description="Basic and acidic residues" evidence="3">
    <location>
        <begin position="420"/>
        <end position="433"/>
    </location>
</feature>
<reference evidence="6" key="1">
    <citation type="journal article" date="2019" name="Nat. Commun.">
        <title>Expansion of phycobilisome linker gene families in mesophilic red algae.</title>
        <authorList>
            <person name="Lee J."/>
            <person name="Kim D."/>
            <person name="Bhattacharya D."/>
            <person name="Yoon H.S."/>
        </authorList>
    </citation>
    <scope>NUCLEOTIDE SEQUENCE [LARGE SCALE GENOMIC DNA]</scope>
    <source>
        <strain evidence="6">CCMP 1328</strain>
    </source>
</reference>
<keyword evidence="6" id="KW-1185">Reference proteome</keyword>
<dbReference type="InterPro" id="IPR000210">
    <property type="entry name" value="BTB/POZ_dom"/>
</dbReference>
<gene>
    <name evidence="5" type="ORF">FVE85_7646</name>
</gene>
<evidence type="ECO:0000259" key="4">
    <source>
        <dbReference type="PROSITE" id="PS50097"/>
    </source>
</evidence>
<accession>A0A5J4Z7W0</accession>
<dbReference type="InterPro" id="IPR011333">
    <property type="entry name" value="SKP1/BTB/POZ_sf"/>
</dbReference>
<sequence length="1284" mass="137279">MSASEQSRSGRSAGSPGASPQDEVESAMNGSEDVHDRLVLDSGGSTPVYSAEPALASDTARLQRFSSASSQSGEAALDGAAHNASTASAAARTDRIRRNSRDHTPIAPAHTTASRRPAVNVPAVRVPNTNNAGAVARAVRSRTSDVARGSRDRPPSDLSRDRRGAYRRPAQGISNYAGGTAADAEDVETNRPNTTGALLPHQGHQQPQSQLHRTWASMSESHDSSRRSALSADSVHEEQEEGQVADGNVDAGMDMSMQVSSPRNMQISMNADSPSGIRPMQWSAGTDTRAPGAAADGDAHVLTGGTNARQSILNSSRFATASSAAGPSGGGSGVNHHGGGASGGAMRRSSRPSQSATAVASAPGDDRNRGLSAVGTASGHASMLSLPAHAQNMPDNAAGEANAAGTVAPTEQHTHHRRRSTDEGAEPDREHSRNSAADRSSGEPDGESIAAGGGLRSPDSFERRVTVMDGPTLLEELRRRRLSTAGERGQWIERLQQAHRAFAVARRRPKPQHVYTYREYVWTEAAPAWRACPRASITQDVPGTGSAHGGRAPKRRSVEMGRAGHCMVARGSRIYVFGGVTEIDPRSTSTSNAQSTSTHIHTNTVLMYDLESCAWRVYWSEASHGGGDNEVAGIDLTLNSMVELDHRMQSAATATGVATTSAAAAGPHHGRHHGGGNGIETARAAATGRANMNTQSEYPAAGNAGVPVARPSARPAPVPRRHASMVEFSGHLVVYGGFDAQDNVLGDMWMFSLLTKKWKQVTFSSRTAPAARAEHVAVEHEGKMVVFGGYCGKRKLNDTHIFDFITSEWRKLRSSGASGTGNTPAAMMNQVPSRRCKHSAVLHNGKMYVLGGFQYSHGDNFARTDMYVLDLATETWSAAFMTGQVPVGIQGHKALVCGDSMWVVGGKIRGTAAGSNMHAHDLGLVGADNVNPPHMSGGAGNGAAALNVSSVLNQDAYEYRFDINKWFCVQTSSSAEYGGGGDARGSLLAGSALNASRPEPRQLHSAVSVAAAGPHPQQWSIFVFGGTNRDKNRIYSDMWELHGYNDNYYGCSQTGDTKAPLSVRRRGGAGLWPRAGETCDMCSNFNELYGKPLFSDVTFVVEGKRFPAHRAVLYAKSRYFHNMFSSNMREAGAFQREIEIAGVSARVFEILLKYVYGSQVDWDTQDWRLTAEVMTTCDMYGLDGLREVCEKSVQGSVEVANVAYIVRLAEDYHLEHLKSFCVAYILTNFREVIESDAWRELLANDPTGLPMEILRSFVDGRPAAMLSGGGNSSPVCRFEAERRR</sequence>
<feature type="compositionally biased region" description="Polar residues" evidence="3">
    <location>
        <begin position="64"/>
        <end position="73"/>
    </location>
</feature>